<evidence type="ECO:0000256" key="2">
    <source>
        <dbReference type="ARBA" id="ARBA00022801"/>
    </source>
</evidence>
<gene>
    <name evidence="5" type="ORF">LX83_006825</name>
</gene>
<dbReference type="SMART" id="SM00855">
    <property type="entry name" value="PGAM"/>
    <property type="match status" value="1"/>
</dbReference>
<reference evidence="5" key="1">
    <citation type="submission" date="2022-06" db="EMBL/GenBank/DDBJ databases">
        <title>Genomic Encyclopedia of Archaeal and Bacterial Type Strains, Phase II (KMG-II): from individual species to whole genera.</title>
        <authorList>
            <person name="Goeker M."/>
        </authorList>
    </citation>
    <scope>NUCLEOTIDE SEQUENCE</scope>
    <source>
        <strain evidence="5">DSM 43935</strain>
    </source>
</reference>
<proteinExistence type="inferred from homology"/>
<dbReference type="RefSeq" id="WP_253779503.1">
    <property type="nucleotide sequence ID" value="NZ_JAMTCK010000022.1"/>
</dbReference>
<accession>A0AAE3KL18</accession>
<feature type="domain" description="Nudix hydrolase" evidence="4">
    <location>
        <begin position="14"/>
        <end position="143"/>
    </location>
</feature>
<dbReference type="Pfam" id="PF00300">
    <property type="entry name" value="His_Phos_1"/>
    <property type="match status" value="1"/>
</dbReference>
<dbReference type="GO" id="GO:0006167">
    <property type="term" value="P:AMP biosynthetic process"/>
    <property type="evidence" value="ECO:0007669"/>
    <property type="project" value="TreeGrafter"/>
</dbReference>
<evidence type="ECO:0000313" key="6">
    <source>
        <dbReference type="Proteomes" id="UP001206128"/>
    </source>
</evidence>
<dbReference type="InterPro" id="IPR020476">
    <property type="entry name" value="Nudix_hydrolase"/>
</dbReference>
<dbReference type="InterPro" id="IPR029033">
    <property type="entry name" value="His_PPase_superfam"/>
</dbReference>
<dbReference type="CDD" id="cd03673">
    <property type="entry name" value="NUDIX_Ap6A_hydrolase"/>
    <property type="match status" value="1"/>
</dbReference>
<name>A0AAE3KL18_9PSEU</name>
<keyword evidence="2 3" id="KW-0378">Hydrolase</keyword>
<dbReference type="EMBL" id="JAMTCK010000022">
    <property type="protein sequence ID" value="MCP2169939.1"/>
    <property type="molecule type" value="Genomic_DNA"/>
</dbReference>
<dbReference type="SUPFAM" id="SSF53254">
    <property type="entry name" value="Phosphoglycerate mutase-like"/>
    <property type="match status" value="1"/>
</dbReference>
<dbReference type="InterPro" id="IPR013078">
    <property type="entry name" value="His_Pase_superF_clade-1"/>
</dbReference>
<evidence type="ECO:0000259" key="4">
    <source>
        <dbReference type="PROSITE" id="PS51462"/>
    </source>
</evidence>
<organism evidence="5 6">
    <name type="scientific">Goodfellowiella coeruleoviolacea</name>
    <dbReference type="NCBI Taxonomy" id="334858"/>
    <lineage>
        <taxon>Bacteria</taxon>
        <taxon>Bacillati</taxon>
        <taxon>Actinomycetota</taxon>
        <taxon>Actinomycetes</taxon>
        <taxon>Pseudonocardiales</taxon>
        <taxon>Pseudonocardiaceae</taxon>
        <taxon>Goodfellowiella</taxon>
    </lineage>
</organism>
<dbReference type="Proteomes" id="UP001206128">
    <property type="component" value="Unassembled WGS sequence"/>
</dbReference>
<sequence>MNAKSTPSTVPDKHVVSAAGAVLWRERPTGREVAVVHRPRYDDWSLPKGKVDPGETVPAAAVREVVEETGFQPVLGRFLRQIRYPLPKRNGRATKTVDYFSAEAVSGEFTANDEVDQLCWLSADRAADLVSYPDDREVLRVFAAAPARLTTLLLVRHAKAGKRDCWPGDDDQRPLSPAGARQAEALRALLPLFGVDRLHAAPRLRCAQTVRGAADDLGVAITDEPLLTEEAYWPDPDAGVARLREIAAAGGVPAVCSQGKVIPDLVARLAERTPLAARLAPDAVKSKKGSVWLLSFASADEAGFHHGELVDAHYLPSPLPPPGGSATS</sequence>
<evidence type="ECO:0000256" key="1">
    <source>
        <dbReference type="ARBA" id="ARBA00005582"/>
    </source>
</evidence>
<dbReference type="PANTHER" id="PTHR21340:SF0">
    <property type="entry name" value="BIS(5'-NUCLEOSYL)-TETRAPHOSPHATASE [ASYMMETRICAL]"/>
    <property type="match status" value="1"/>
</dbReference>
<dbReference type="SUPFAM" id="SSF55811">
    <property type="entry name" value="Nudix"/>
    <property type="match status" value="1"/>
</dbReference>
<dbReference type="PROSITE" id="PS00893">
    <property type="entry name" value="NUDIX_BOX"/>
    <property type="match status" value="1"/>
</dbReference>
<protein>
    <submittedName>
        <fullName evidence="5">8-oxo-dGTP diphosphatase</fullName>
    </submittedName>
</protein>
<keyword evidence="6" id="KW-1185">Reference proteome</keyword>
<dbReference type="Gene3D" id="3.40.50.1240">
    <property type="entry name" value="Phosphoglycerate mutase-like"/>
    <property type="match status" value="1"/>
</dbReference>
<dbReference type="PROSITE" id="PS51462">
    <property type="entry name" value="NUDIX"/>
    <property type="match status" value="1"/>
</dbReference>
<comment type="similarity">
    <text evidence="1 3">Belongs to the Nudix hydrolase family.</text>
</comment>
<dbReference type="InterPro" id="IPR000086">
    <property type="entry name" value="NUDIX_hydrolase_dom"/>
</dbReference>
<dbReference type="Gene3D" id="3.90.79.10">
    <property type="entry name" value="Nucleoside Triphosphate Pyrophosphohydrolase"/>
    <property type="match status" value="1"/>
</dbReference>
<dbReference type="GO" id="GO:0004081">
    <property type="term" value="F:bis(5'-nucleosyl)-tetraphosphatase (asymmetrical) activity"/>
    <property type="evidence" value="ECO:0007669"/>
    <property type="project" value="TreeGrafter"/>
</dbReference>
<dbReference type="InterPro" id="IPR051325">
    <property type="entry name" value="Nudix_hydrolase_domain"/>
</dbReference>
<dbReference type="PRINTS" id="PR00502">
    <property type="entry name" value="NUDIXFAMILY"/>
</dbReference>
<evidence type="ECO:0000256" key="3">
    <source>
        <dbReference type="RuleBase" id="RU003476"/>
    </source>
</evidence>
<dbReference type="InterPro" id="IPR015797">
    <property type="entry name" value="NUDIX_hydrolase-like_dom_sf"/>
</dbReference>
<dbReference type="PANTHER" id="PTHR21340">
    <property type="entry name" value="DIADENOSINE 5,5-P1,P4-TETRAPHOSPHATE PYROPHOSPHOHYDROLASE MUTT"/>
    <property type="match status" value="1"/>
</dbReference>
<evidence type="ECO:0000313" key="5">
    <source>
        <dbReference type="EMBL" id="MCP2169939.1"/>
    </source>
</evidence>
<dbReference type="CDD" id="cd07067">
    <property type="entry name" value="HP_PGM_like"/>
    <property type="match status" value="1"/>
</dbReference>
<dbReference type="Pfam" id="PF00293">
    <property type="entry name" value="NUDIX"/>
    <property type="match status" value="1"/>
</dbReference>
<comment type="caution">
    <text evidence="5">The sequence shown here is derived from an EMBL/GenBank/DDBJ whole genome shotgun (WGS) entry which is preliminary data.</text>
</comment>
<dbReference type="InterPro" id="IPR020084">
    <property type="entry name" value="NUDIX_hydrolase_CS"/>
</dbReference>
<dbReference type="AlphaFoldDB" id="A0AAE3KL18"/>
<dbReference type="GO" id="GO:0006754">
    <property type="term" value="P:ATP biosynthetic process"/>
    <property type="evidence" value="ECO:0007669"/>
    <property type="project" value="TreeGrafter"/>
</dbReference>